<dbReference type="EMBL" id="JBHSAS010000006">
    <property type="protein sequence ID" value="MFC4027479.1"/>
    <property type="molecule type" value="Genomic_DNA"/>
</dbReference>
<accession>A0ABV8HB15</accession>
<dbReference type="RefSeq" id="WP_290234066.1">
    <property type="nucleotide sequence ID" value="NZ_JAUFPZ010000002.1"/>
</dbReference>
<dbReference type="Proteomes" id="UP001595793">
    <property type="component" value="Unassembled WGS sequence"/>
</dbReference>
<reference evidence="2" key="1">
    <citation type="journal article" date="2019" name="Int. J. Syst. Evol. Microbiol.">
        <title>The Global Catalogue of Microorganisms (GCM) 10K type strain sequencing project: providing services to taxonomists for standard genome sequencing and annotation.</title>
        <authorList>
            <consortium name="The Broad Institute Genomics Platform"/>
            <consortium name="The Broad Institute Genome Sequencing Center for Infectious Disease"/>
            <person name="Wu L."/>
            <person name="Ma J."/>
        </authorList>
    </citation>
    <scope>NUCLEOTIDE SEQUENCE [LARGE SCALE GENOMIC DNA]</scope>
    <source>
        <strain evidence="2">CECT 9128</strain>
    </source>
</reference>
<sequence>MISHKHKCIFIHISKCAGSSIETAFGIDVSNNSESNNSNLFGWNEELKMHLQHATPEELIQNNLLSSHEWNNYYKFIIVRNPWDRLYSDYCWLSKEQNINDSFFNYINATGKFSKVLNCKNILYRGDHLKSQINYFCLDNQKIDYDQVIFFEQIQNGLEKVCRDLELPSSFFSKKVNMGKKKKNHYSFFYNQRRKDIVKEKFKNDIEFLNYFFEDRKDGLIDYIRSNSSSKSFII</sequence>
<dbReference type="InterPro" id="IPR005331">
    <property type="entry name" value="Sulfotransferase"/>
</dbReference>
<keyword evidence="2" id="KW-1185">Reference proteome</keyword>
<organism evidence="1 2">
    <name type="scientific">Zunongwangia endophytica</name>
    <dbReference type="NCBI Taxonomy" id="1808945"/>
    <lineage>
        <taxon>Bacteria</taxon>
        <taxon>Pseudomonadati</taxon>
        <taxon>Bacteroidota</taxon>
        <taxon>Flavobacteriia</taxon>
        <taxon>Flavobacteriales</taxon>
        <taxon>Flavobacteriaceae</taxon>
        <taxon>Zunongwangia</taxon>
    </lineage>
</organism>
<dbReference type="Gene3D" id="3.40.50.300">
    <property type="entry name" value="P-loop containing nucleotide triphosphate hydrolases"/>
    <property type="match status" value="1"/>
</dbReference>
<dbReference type="InterPro" id="IPR027417">
    <property type="entry name" value="P-loop_NTPase"/>
</dbReference>
<gene>
    <name evidence="1" type="ORF">ACFOS1_08690</name>
</gene>
<evidence type="ECO:0000313" key="2">
    <source>
        <dbReference type="Proteomes" id="UP001595793"/>
    </source>
</evidence>
<comment type="caution">
    <text evidence="1">The sequence shown here is derived from an EMBL/GenBank/DDBJ whole genome shotgun (WGS) entry which is preliminary data.</text>
</comment>
<evidence type="ECO:0000313" key="1">
    <source>
        <dbReference type="EMBL" id="MFC4027479.1"/>
    </source>
</evidence>
<proteinExistence type="predicted"/>
<name>A0ABV8HB15_9FLAO</name>
<dbReference type="SUPFAM" id="SSF52540">
    <property type="entry name" value="P-loop containing nucleoside triphosphate hydrolases"/>
    <property type="match status" value="1"/>
</dbReference>
<dbReference type="Pfam" id="PF03567">
    <property type="entry name" value="Sulfotransfer_2"/>
    <property type="match status" value="1"/>
</dbReference>
<protein>
    <submittedName>
        <fullName evidence="1">Sulfotransferase family 2 domain-containing protein</fullName>
    </submittedName>
</protein>